<reference evidence="1 2" key="1">
    <citation type="journal article" date="2020" name="Syst. Appl. Microbiol.">
        <title>Alienimonas chondri sp. nov., a novel planctomycete isolated from the biofilm of the red alga Chondrus crispus.</title>
        <authorList>
            <person name="Vitorino I."/>
            <person name="Albuquerque L."/>
            <person name="Wiegand S."/>
            <person name="Kallscheuer N."/>
            <person name="da Costa M.S."/>
            <person name="Lobo-da-Cunha A."/>
            <person name="Jogler C."/>
            <person name="Lage O.M."/>
        </authorList>
    </citation>
    <scope>NUCLEOTIDE SEQUENCE [LARGE SCALE GENOMIC DNA]</scope>
    <source>
        <strain evidence="1 2">LzC2</strain>
    </source>
</reference>
<evidence type="ECO:0008006" key="3">
    <source>
        <dbReference type="Google" id="ProtNLM"/>
    </source>
</evidence>
<sequence length="89" mass="10549">MISSRSRLPRHDDELPNELVELARRIAALPPEYQTDLEDPFSQVVESVRRRRRILGVVQEALSQLRLDIKYLMFDLDMTKRERDELLAE</sequence>
<dbReference type="Proteomes" id="UP000609651">
    <property type="component" value="Unassembled WGS sequence"/>
</dbReference>
<comment type="caution">
    <text evidence="1">The sequence shown here is derived from an EMBL/GenBank/DDBJ whole genome shotgun (WGS) entry which is preliminary data.</text>
</comment>
<protein>
    <recommendedName>
        <fullName evidence="3">Transcriptional regulator</fullName>
    </recommendedName>
</protein>
<keyword evidence="2" id="KW-1185">Reference proteome</keyword>
<name>A0ABX1VGH3_9PLAN</name>
<proteinExistence type="predicted"/>
<accession>A0ABX1VGH3</accession>
<organism evidence="1 2">
    <name type="scientific">Alienimonas chondri</name>
    <dbReference type="NCBI Taxonomy" id="2681879"/>
    <lineage>
        <taxon>Bacteria</taxon>
        <taxon>Pseudomonadati</taxon>
        <taxon>Planctomycetota</taxon>
        <taxon>Planctomycetia</taxon>
        <taxon>Planctomycetales</taxon>
        <taxon>Planctomycetaceae</taxon>
        <taxon>Alienimonas</taxon>
    </lineage>
</organism>
<gene>
    <name evidence="1" type="ORF">LzC2_29640</name>
</gene>
<evidence type="ECO:0000313" key="1">
    <source>
        <dbReference type="EMBL" id="NNJ26869.1"/>
    </source>
</evidence>
<dbReference type="EMBL" id="WTPX01000104">
    <property type="protein sequence ID" value="NNJ26869.1"/>
    <property type="molecule type" value="Genomic_DNA"/>
</dbReference>
<evidence type="ECO:0000313" key="2">
    <source>
        <dbReference type="Proteomes" id="UP000609651"/>
    </source>
</evidence>